<keyword evidence="4 10" id="KW-0813">Transport</keyword>
<dbReference type="InterPro" id="IPR000131">
    <property type="entry name" value="ATP_synth_F1_gsu"/>
</dbReference>
<comment type="function">
    <text evidence="1 10">Produces ATP from ADP in the presence of a proton gradient across the membrane. The gamma chain is believed to be important in regulating ATPase activity and the flow of protons through the CF(0) complex.</text>
</comment>
<evidence type="ECO:0000256" key="3">
    <source>
        <dbReference type="ARBA" id="ARBA00007681"/>
    </source>
</evidence>
<dbReference type="SUPFAM" id="SSF52943">
    <property type="entry name" value="ATP synthase (F1-ATPase), gamma subunit"/>
    <property type="match status" value="1"/>
</dbReference>
<dbReference type="HAMAP" id="MF_00815">
    <property type="entry name" value="ATP_synth_gamma_bact"/>
    <property type="match status" value="1"/>
</dbReference>
<dbReference type="GO" id="GO:0046933">
    <property type="term" value="F:proton-transporting ATP synthase activity, rotational mechanism"/>
    <property type="evidence" value="ECO:0007669"/>
    <property type="project" value="UniProtKB-UniRule"/>
</dbReference>
<dbReference type="Pfam" id="PF00231">
    <property type="entry name" value="ATP-synt"/>
    <property type="match status" value="1"/>
</dbReference>
<evidence type="ECO:0000256" key="6">
    <source>
        <dbReference type="ARBA" id="ARBA00023065"/>
    </source>
</evidence>
<organism evidence="11 12">
    <name type="scientific">Candidatus Yanofskybacteria bacterium GW2011_GWC1_48_11</name>
    <dbReference type="NCBI Taxonomy" id="1619027"/>
    <lineage>
        <taxon>Bacteria</taxon>
        <taxon>Candidatus Yanofskyibacteriota</taxon>
    </lineage>
</organism>
<dbReference type="GO" id="GO:0005886">
    <property type="term" value="C:plasma membrane"/>
    <property type="evidence" value="ECO:0007669"/>
    <property type="project" value="UniProtKB-SubCell"/>
</dbReference>
<dbReference type="InterPro" id="IPR035968">
    <property type="entry name" value="ATP_synth_F1_ATPase_gsu"/>
</dbReference>
<keyword evidence="10" id="KW-1003">Cell membrane</keyword>
<dbReference type="AlphaFoldDB" id="A0A837IPJ1"/>
<evidence type="ECO:0000256" key="9">
    <source>
        <dbReference type="ARBA" id="ARBA00023310"/>
    </source>
</evidence>
<comment type="caution">
    <text evidence="11">The sequence shown here is derived from an EMBL/GenBank/DDBJ whole genome shotgun (WGS) entry which is preliminary data.</text>
</comment>
<dbReference type="Gene3D" id="3.40.1380.10">
    <property type="match status" value="1"/>
</dbReference>
<evidence type="ECO:0000313" key="11">
    <source>
        <dbReference type="EMBL" id="KKU93009.1"/>
    </source>
</evidence>
<keyword evidence="6 10" id="KW-0406">Ion transport</keyword>
<proteinExistence type="inferred from homology"/>
<evidence type="ECO:0000256" key="5">
    <source>
        <dbReference type="ARBA" id="ARBA00022781"/>
    </source>
</evidence>
<dbReference type="GO" id="GO:0042777">
    <property type="term" value="P:proton motive force-driven plasma membrane ATP synthesis"/>
    <property type="evidence" value="ECO:0007669"/>
    <property type="project" value="UniProtKB-UniRule"/>
</dbReference>
<accession>A0A837IPJ1</accession>
<dbReference type="CDD" id="cd12151">
    <property type="entry name" value="F1-ATPase_gamma"/>
    <property type="match status" value="1"/>
</dbReference>
<dbReference type="PRINTS" id="PR00126">
    <property type="entry name" value="ATPASEGAMMA"/>
</dbReference>
<gene>
    <name evidence="10" type="primary">atpG</name>
    <name evidence="11" type="ORF">UY25_C0004G0049</name>
</gene>
<evidence type="ECO:0000256" key="10">
    <source>
        <dbReference type="HAMAP-Rule" id="MF_00815"/>
    </source>
</evidence>
<dbReference type="Gene3D" id="1.10.287.80">
    <property type="entry name" value="ATP synthase, gamma subunit, helix hairpin domain"/>
    <property type="match status" value="1"/>
</dbReference>
<evidence type="ECO:0000256" key="7">
    <source>
        <dbReference type="ARBA" id="ARBA00023136"/>
    </source>
</evidence>
<dbReference type="EMBL" id="LCPH01000004">
    <property type="protein sequence ID" value="KKU93009.1"/>
    <property type="molecule type" value="Genomic_DNA"/>
</dbReference>
<evidence type="ECO:0000313" key="12">
    <source>
        <dbReference type="Proteomes" id="UP000034462"/>
    </source>
</evidence>
<dbReference type="GO" id="GO:0005524">
    <property type="term" value="F:ATP binding"/>
    <property type="evidence" value="ECO:0007669"/>
    <property type="project" value="UniProtKB-UniRule"/>
</dbReference>
<keyword evidence="5 10" id="KW-0375">Hydrogen ion transport</keyword>
<dbReference type="NCBIfam" id="TIGR01146">
    <property type="entry name" value="ATPsyn_F1gamma"/>
    <property type="match status" value="1"/>
</dbReference>
<sequence length="315" mass="35328">MASTRQLKTKIGAVRNIRQITRAMQMVAATKMRKAQEVALRARPYARKSLALLLHLLKYAEKEETQRIFGLNQANAKIALIVITSDKGLAGSFNSAVLRAAARFVEERGDADIVAVGRRGRDFFRNRGLPAGRHGAHIAAEFFQFSDIVSFGDVKPLADWVLQTYEQQEYGTIAVCSTQFVSALVQRPAVRQIFPLEIEQLRQAVEDIVPKTGKYSELALQEEEIVRDLNYVLEPSREQILQTVVRNLIRVHIAHLVFESNASEHSARMMAMKNATENADRLQEELTLALNKARQTAITQELTEISTAKEALTAE</sequence>
<evidence type="ECO:0000256" key="2">
    <source>
        <dbReference type="ARBA" id="ARBA00004170"/>
    </source>
</evidence>
<comment type="subunit">
    <text evidence="10">F-type ATPases have 2 components, CF(1) - the catalytic core - and CF(0) - the membrane proton channel. CF(1) has five subunits: alpha(3), beta(3), gamma(1), delta(1), epsilon(1). CF(0) has three main subunits: a, b and c.</text>
</comment>
<comment type="similarity">
    <text evidence="3 10">Belongs to the ATPase gamma chain family.</text>
</comment>
<evidence type="ECO:0000256" key="8">
    <source>
        <dbReference type="ARBA" id="ARBA00023196"/>
    </source>
</evidence>
<reference evidence="11 12" key="1">
    <citation type="journal article" date="2015" name="Nature">
        <title>rRNA introns, odd ribosomes, and small enigmatic genomes across a large radiation of phyla.</title>
        <authorList>
            <person name="Brown C.T."/>
            <person name="Hug L.A."/>
            <person name="Thomas B.C."/>
            <person name="Sharon I."/>
            <person name="Castelle C.J."/>
            <person name="Singh A."/>
            <person name="Wilkins M.J."/>
            <person name="Williams K.H."/>
            <person name="Banfield J.F."/>
        </authorList>
    </citation>
    <scope>NUCLEOTIDE SEQUENCE [LARGE SCALE GENOMIC DNA]</scope>
</reference>
<evidence type="ECO:0000256" key="1">
    <source>
        <dbReference type="ARBA" id="ARBA00003456"/>
    </source>
</evidence>
<keyword evidence="9 10" id="KW-0066">ATP synthesis</keyword>
<name>A0A837IPJ1_9BACT</name>
<dbReference type="PANTHER" id="PTHR11693">
    <property type="entry name" value="ATP SYNTHASE GAMMA CHAIN"/>
    <property type="match status" value="1"/>
</dbReference>
<evidence type="ECO:0000256" key="4">
    <source>
        <dbReference type="ARBA" id="ARBA00022448"/>
    </source>
</evidence>
<dbReference type="GO" id="GO:0045259">
    <property type="term" value="C:proton-transporting ATP synthase complex"/>
    <property type="evidence" value="ECO:0007669"/>
    <property type="project" value="UniProtKB-KW"/>
</dbReference>
<keyword evidence="8 10" id="KW-0139">CF(1)</keyword>
<protein>
    <recommendedName>
        <fullName evidence="10">ATP synthase gamma chain</fullName>
    </recommendedName>
    <alternativeName>
        <fullName evidence="10">ATP synthase F1 sector gamma subunit</fullName>
    </alternativeName>
    <alternativeName>
        <fullName evidence="10">F-ATPase gamma subunit</fullName>
    </alternativeName>
</protein>
<dbReference type="Proteomes" id="UP000034462">
    <property type="component" value="Unassembled WGS sequence"/>
</dbReference>
<dbReference type="PANTHER" id="PTHR11693:SF22">
    <property type="entry name" value="ATP SYNTHASE SUBUNIT GAMMA, MITOCHONDRIAL"/>
    <property type="match status" value="1"/>
</dbReference>
<comment type="subcellular location">
    <subcellularLocation>
        <location evidence="10">Cell membrane</location>
        <topology evidence="10">Peripheral membrane protein</topology>
    </subcellularLocation>
    <subcellularLocation>
        <location evidence="2">Membrane</location>
        <topology evidence="2">Peripheral membrane protein</topology>
    </subcellularLocation>
</comment>
<keyword evidence="7 10" id="KW-0472">Membrane</keyword>